<organism evidence="3 4">
    <name type="scientific">Nitratireductor aquibiodomus RA22</name>
    <dbReference type="NCBI Taxonomy" id="1189611"/>
    <lineage>
        <taxon>Bacteria</taxon>
        <taxon>Pseudomonadati</taxon>
        <taxon>Pseudomonadota</taxon>
        <taxon>Alphaproteobacteria</taxon>
        <taxon>Hyphomicrobiales</taxon>
        <taxon>Phyllobacteriaceae</taxon>
        <taxon>Nitratireductor</taxon>
    </lineage>
</organism>
<evidence type="ECO:0000313" key="4">
    <source>
        <dbReference type="Proteomes" id="UP000004622"/>
    </source>
</evidence>
<feature type="domain" description="DUF112" evidence="2">
    <location>
        <begin position="16"/>
        <end position="122"/>
    </location>
</feature>
<keyword evidence="1" id="KW-0812">Transmembrane</keyword>
<dbReference type="PATRIC" id="fig|1189611.3.peg.525"/>
<feature type="transmembrane region" description="Helical" evidence="1">
    <location>
        <begin position="104"/>
        <end position="124"/>
    </location>
</feature>
<keyword evidence="1" id="KW-0472">Membrane</keyword>
<gene>
    <name evidence="3" type="ORF">A33O_02578</name>
</gene>
<feature type="transmembrane region" description="Helical" evidence="1">
    <location>
        <begin position="15"/>
        <end position="45"/>
    </location>
</feature>
<evidence type="ECO:0000256" key="1">
    <source>
        <dbReference type="SAM" id="Phobius"/>
    </source>
</evidence>
<dbReference type="Proteomes" id="UP000004622">
    <property type="component" value="Unassembled WGS sequence"/>
</dbReference>
<dbReference type="EMBL" id="AJXZ01000005">
    <property type="protein sequence ID" value="EIM77334.1"/>
    <property type="molecule type" value="Genomic_DNA"/>
</dbReference>
<comment type="caution">
    <text evidence="3">The sequence shown here is derived from an EMBL/GenBank/DDBJ whole genome shotgun (WGS) entry which is preliminary data.</text>
</comment>
<keyword evidence="1" id="KW-1133">Transmembrane helix</keyword>
<dbReference type="PANTHER" id="PTHR35342:SF5">
    <property type="entry name" value="TRICARBOXYLIC TRANSPORT PROTEIN"/>
    <property type="match status" value="1"/>
</dbReference>
<accession>I5C682</accession>
<sequence>MDFAAIFSQLADPALLLTIVLCTLYGALVGALPGLSATMAVALLVPFTFFMDPVPAIAAIVATTSTGIFAGDISGALLRIPGTPASAAYVADSSTIAHSGRPRTVLFVSLFLAAAGGVVIGVIASQPRCADAGRFRNQFLELRNVLARGPGPELRRFRFGRAASQNLRQPVHRSCHRLRRH</sequence>
<protein>
    <recommendedName>
        <fullName evidence="2">DUF112 domain-containing protein</fullName>
    </recommendedName>
</protein>
<dbReference type="RefSeq" id="WP_007007142.1">
    <property type="nucleotide sequence ID" value="NZ_AJXZ01000005.1"/>
</dbReference>
<dbReference type="InterPro" id="IPR002823">
    <property type="entry name" value="DUF112_TM"/>
</dbReference>
<reference evidence="3 4" key="1">
    <citation type="journal article" date="2012" name="J. Bacteriol.">
        <title>Genome Sequence of Nitratireductor aquibiodomus Strain RA22.</title>
        <authorList>
            <person name="Singh A."/>
            <person name="Jangir P.K."/>
            <person name="Kumari C."/>
            <person name="Sharma R."/>
        </authorList>
    </citation>
    <scope>NUCLEOTIDE SEQUENCE [LARGE SCALE GENOMIC DNA]</scope>
    <source>
        <strain evidence="3 4">RA22</strain>
    </source>
</reference>
<evidence type="ECO:0000259" key="2">
    <source>
        <dbReference type="Pfam" id="PF01970"/>
    </source>
</evidence>
<dbReference type="PANTHER" id="PTHR35342">
    <property type="entry name" value="TRICARBOXYLIC TRANSPORT PROTEIN"/>
    <property type="match status" value="1"/>
</dbReference>
<dbReference type="Pfam" id="PF01970">
    <property type="entry name" value="TctA"/>
    <property type="match status" value="1"/>
</dbReference>
<proteinExistence type="predicted"/>
<name>I5C682_9HYPH</name>
<evidence type="ECO:0000313" key="3">
    <source>
        <dbReference type="EMBL" id="EIM77334.1"/>
    </source>
</evidence>
<dbReference type="AlphaFoldDB" id="I5C682"/>